<gene>
    <name evidence="12" type="ORF">JD77_00678</name>
</gene>
<dbReference type="Gene3D" id="3.30.450.40">
    <property type="match status" value="1"/>
</dbReference>
<dbReference type="GO" id="GO:0046983">
    <property type="term" value="F:protein dimerization activity"/>
    <property type="evidence" value="ECO:0007669"/>
    <property type="project" value="InterPro"/>
</dbReference>
<dbReference type="CDD" id="cd16917">
    <property type="entry name" value="HATPase_UhpB-NarQ-NarX-like"/>
    <property type="match status" value="1"/>
</dbReference>
<evidence type="ECO:0000313" key="13">
    <source>
        <dbReference type="Proteomes" id="UP000319825"/>
    </source>
</evidence>
<dbReference type="InterPro" id="IPR050482">
    <property type="entry name" value="Sensor_HK_TwoCompSys"/>
</dbReference>
<dbReference type="SUPFAM" id="SSF55781">
    <property type="entry name" value="GAF domain-like"/>
    <property type="match status" value="1"/>
</dbReference>
<keyword evidence="5 12" id="KW-0418">Kinase</keyword>
<comment type="caution">
    <text evidence="12">The sequence shown here is derived from an EMBL/GenBank/DDBJ whole genome shotgun (WGS) entry which is preliminary data.</text>
</comment>
<keyword evidence="6 10" id="KW-1133">Transmembrane helix</keyword>
<evidence type="ECO:0000256" key="1">
    <source>
        <dbReference type="ARBA" id="ARBA00004651"/>
    </source>
</evidence>
<dbReference type="GO" id="GO:0005886">
    <property type="term" value="C:plasma membrane"/>
    <property type="evidence" value="ECO:0007669"/>
    <property type="project" value="UniProtKB-SubCell"/>
</dbReference>
<feature type="transmembrane region" description="Helical" evidence="10">
    <location>
        <begin position="40"/>
        <end position="57"/>
    </location>
</feature>
<dbReference type="InterPro" id="IPR036890">
    <property type="entry name" value="HATPase_C_sf"/>
</dbReference>
<dbReference type="PANTHER" id="PTHR24421:SF37">
    <property type="entry name" value="SENSOR HISTIDINE KINASE NARS"/>
    <property type="match status" value="1"/>
</dbReference>
<dbReference type="GO" id="GO:0000155">
    <property type="term" value="F:phosphorelay sensor kinase activity"/>
    <property type="evidence" value="ECO:0007669"/>
    <property type="project" value="InterPro"/>
</dbReference>
<evidence type="ECO:0000256" key="4">
    <source>
        <dbReference type="ARBA" id="ARBA00022692"/>
    </source>
</evidence>
<dbReference type="Gene3D" id="3.30.565.10">
    <property type="entry name" value="Histidine kinase-like ATPase, C-terminal domain"/>
    <property type="match status" value="1"/>
</dbReference>
<evidence type="ECO:0000256" key="5">
    <source>
        <dbReference type="ARBA" id="ARBA00022777"/>
    </source>
</evidence>
<evidence type="ECO:0000256" key="9">
    <source>
        <dbReference type="SAM" id="MobiDB-lite"/>
    </source>
</evidence>
<organism evidence="12 13">
    <name type="scientific">Micromonospora olivasterospora</name>
    <dbReference type="NCBI Taxonomy" id="1880"/>
    <lineage>
        <taxon>Bacteria</taxon>
        <taxon>Bacillati</taxon>
        <taxon>Actinomycetota</taxon>
        <taxon>Actinomycetes</taxon>
        <taxon>Micromonosporales</taxon>
        <taxon>Micromonosporaceae</taxon>
        <taxon>Micromonospora</taxon>
    </lineage>
</organism>
<feature type="transmembrane region" description="Helical" evidence="10">
    <location>
        <begin position="122"/>
        <end position="140"/>
    </location>
</feature>
<reference evidence="12 13" key="1">
    <citation type="submission" date="2019-07" db="EMBL/GenBank/DDBJ databases">
        <title>R&amp;d 2014.</title>
        <authorList>
            <person name="Klenk H.-P."/>
        </authorList>
    </citation>
    <scope>NUCLEOTIDE SEQUENCE [LARGE SCALE GENOMIC DNA]</scope>
    <source>
        <strain evidence="12 13">DSM 43868</strain>
    </source>
</reference>
<evidence type="ECO:0000256" key="10">
    <source>
        <dbReference type="SAM" id="Phobius"/>
    </source>
</evidence>
<dbReference type="EMBL" id="VLKE01000001">
    <property type="protein sequence ID" value="TWH65740.1"/>
    <property type="molecule type" value="Genomic_DNA"/>
</dbReference>
<keyword evidence="7" id="KW-0902">Two-component regulatory system</keyword>
<proteinExistence type="predicted"/>
<comment type="subcellular location">
    <subcellularLocation>
        <location evidence="1">Cell membrane</location>
        <topology evidence="1">Multi-pass membrane protein</topology>
    </subcellularLocation>
</comment>
<evidence type="ECO:0000256" key="6">
    <source>
        <dbReference type="ARBA" id="ARBA00022989"/>
    </source>
</evidence>
<dbReference type="Gene3D" id="1.20.5.1930">
    <property type="match status" value="1"/>
</dbReference>
<feature type="region of interest" description="Disordered" evidence="9">
    <location>
        <begin position="548"/>
        <end position="567"/>
    </location>
</feature>
<sequence>MPDSSTPVRPPTQPLAAAARVVLLALVAVLTLFVTRDAGQLWWIALLGLAGLPAVLAPQHRVLGPLSRCAEVVVLGLAASQVAAVSTLGGSVDALGAGASAVLPYLAVPVTVTALRRRFREGGALLAVTAATLLLSAALTEVDGGRQLGQPGYLTVCAQWLIMAGLGLYTAGTLHRVMRVRGEGKPQPYAEATRLLTQLRTVARQLPGATLDPGGISEHLLEELRAVARADRAAVLSASGGGRLVVLAQVGVDRVDWETTLDADSAIADAWASQQPQTAARSQARSHSGGDVSALIVPLVAGVRTVGLVVLEADAAHAYPPPVMSRVTALTRPAALRLEAALLFDEVRSLATNEERQRLAREIHDGVAQELVMVGYGIDNALATVHDDAEETAESLRTLRQEVTRVITELRLSLFELRSEVDRHGGLAAAIAEYARTVGASGGLRVHLSLDESTARLPAATEAELLRIAQEAVTNARKHAGASNLWVTCEVDPPYAQIEVSDDGHGIPDQRPDGRYGLAIMAERAERIRGRLEVRPRQPTGTTVAVVLGSSPRRDRVRGSVAAAEGE</sequence>
<protein>
    <submittedName>
        <fullName evidence="12">Histidine kinase/DNA gyrase B/HSP90-like ATPase</fullName>
    </submittedName>
</protein>
<evidence type="ECO:0000256" key="3">
    <source>
        <dbReference type="ARBA" id="ARBA00022679"/>
    </source>
</evidence>
<feature type="transmembrane region" description="Helical" evidence="10">
    <location>
        <begin position="152"/>
        <end position="171"/>
    </location>
</feature>
<dbReference type="InterPro" id="IPR011712">
    <property type="entry name" value="Sig_transdc_His_kin_sub3_dim/P"/>
</dbReference>
<dbReference type="PROSITE" id="PS50109">
    <property type="entry name" value="HIS_KIN"/>
    <property type="match status" value="1"/>
</dbReference>
<name>A0A562I419_MICOL</name>
<dbReference type="SUPFAM" id="SSF55874">
    <property type="entry name" value="ATPase domain of HSP90 chaperone/DNA topoisomerase II/histidine kinase"/>
    <property type="match status" value="1"/>
</dbReference>
<feature type="transmembrane region" description="Helical" evidence="10">
    <location>
        <begin position="94"/>
        <end position="115"/>
    </location>
</feature>
<dbReference type="Pfam" id="PF07730">
    <property type="entry name" value="HisKA_3"/>
    <property type="match status" value="1"/>
</dbReference>
<feature type="transmembrane region" description="Helical" evidence="10">
    <location>
        <begin position="15"/>
        <end position="34"/>
    </location>
</feature>
<accession>A0A562I419</accession>
<evidence type="ECO:0000259" key="11">
    <source>
        <dbReference type="PROSITE" id="PS50109"/>
    </source>
</evidence>
<dbReference type="Pfam" id="PF13492">
    <property type="entry name" value="GAF_3"/>
    <property type="match status" value="1"/>
</dbReference>
<keyword evidence="2" id="KW-1003">Cell membrane</keyword>
<feature type="domain" description="Histidine kinase" evidence="11">
    <location>
        <begin position="358"/>
        <end position="552"/>
    </location>
</feature>
<keyword evidence="3" id="KW-0808">Transferase</keyword>
<keyword evidence="4 10" id="KW-0812">Transmembrane</keyword>
<dbReference type="InterPro" id="IPR003018">
    <property type="entry name" value="GAF"/>
</dbReference>
<evidence type="ECO:0000256" key="8">
    <source>
        <dbReference type="ARBA" id="ARBA00023136"/>
    </source>
</evidence>
<dbReference type="InterPro" id="IPR005467">
    <property type="entry name" value="His_kinase_dom"/>
</dbReference>
<dbReference type="SMART" id="SM00387">
    <property type="entry name" value="HATPase_c"/>
    <property type="match status" value="1"/>
</dbReference>
<evidence type="ECO:0000256" key="2">
    <source>
        <dbReference type="ARBA" id="ARBA00022475"/>
    </source>
</evidence>
<keyword evidence="13" id="KW-1185">Reference proteome</keyword>
<dbReference type="InterPro" id="IPR003594">
    <property type="entry name" value="HATPase_dom"/>
</dbReference>
<evidence type="ECO:0000313" key="12">
    <source>
        <dbReference type="EMBL" id="TWH65740.1"/>
    </source>
</evidence>
<dbReference type="Pfam" id="PF02518">
    <property type="entry name" value="HATPase_c"/>
    <property type="match status" value="1"/>
</dbReference>
<dbReference type="Proteomes" id="UP000319825">
    <property type="component" value="Unassembled WGS sequence"/>
</dbReference>
<dbReference type="PANTHER" id="PTHR24421">
    <property type="entry name" value="NITRATE/NITRITE SENSOR PROTEIN NARX-RELATED"/>
    <property type="match status" value="1"/>
</dbReference>
<dbReference type="InterPro" id="IPR029016">
    <property type="entry name" value="GAF-like_dom_sf"/>
</dbReference>
<keyword evidence="8 10" id="KW-0472">Membrane</keyword>
<dbReference type="AlphaFoldDB" id="A0A562I419"/>
<evidence type="ECO:0000256" key="7">
    <source>
        <dbReference type="ARBA" id="ARBA00023012"/>
    </source>
</evidence>